<feature type="domain" description="Nucleolar 27S pre-rRNA processing Urb2/Npa2 C-terminal" evidence="2">
    <location>
        <begin position="1812"/>
        <end position="2026"/>
    </location>
</feature>
<evidence type="ECO:0000256" key="1">
    <source>
        <dbReference type="SAM" id="MobiDB-lite"/>
    </source>
</evidence>
<accession>A0AAN9RDH7</accession>
<dbReference type="EMBL" id="JAYMYR010000004">
    <property type="protein sequence ID" value="KAK7368496.1"/>
    <property type="molecule type" value="Genomic_DNA"/>
</dbReference>
<dbReference type="Proteomes" id="UP001374584">
    <property type="component" value="Unassembled WGS sequence"/>
</dbReference>
<dbReference type="PANTHER" id="PTHR15682:SF2">
    <property type="entry name" value="UNHEALTHY RIBOSOME BIOGENESIS PROTEIN 2 HOMOLOG"/>
    <property type="match status" value="1"/>
</dbReference>
<gene>
    <name evidence="3" type="ORF">VNO80_10522</name>
</gene>
<name>A0AAN9RDH7_PHACN</name>
<evidence type="ECO:0000259" key="2">
    <source>
        <dbReference type="Pfam" id="PF10441"/>
    </source>
</evidence>
<feature type="region of interest" description="Disordered" evidence="1">
    <location>
        <begin position="1"/>
        <end position="34"/>
    </location>
</feature>
<keyword evidence="4" id="KW-1185">Reference proteome</keyword>
<dbReference type="InterPro" id="IPR018849">
    <property type="entry name" value="Urb2/Npa2_C"/>
</dbReference>
<sequence length="2027" mass="228197">MAGSKANAKMQNQKRKQRFDAEPQTSSKRHRLDIAPKRHSPWNNLQLILCILDKDQDLSSKVNQAFNFVQSRVDNGVGACEDCNTIKLPRLICYLKDWIVTLLFPPNGKKDWGDGKTPQLEGIEAYMDIRCWEIFKFCLQESLKFHGSWSMPRNLLLTVQFVARDFLLLLEDTSISSGEVIISEERGKLYGTTIDCVSLVFLSHGGLSNKNLDLWVETAKVLLDLVLKTYSNSLDGSNVGAFALRFLWSVLQPFSKLSVHRAKKGFHNFVDKLLEPLLHLSRELHLRVNGSNPILTSRLIEAVEEVLSHGLFHQVHISEFLSLQGSENDVTSCDEKSNDSKATIKSYTRHLFDVLNRIIARKNAMAMGSLGLLFRLYATSARKFKLDEGLKTTEKTGDSRQPVPGKHCNSNNISADIQKSLFNFFVLIMEPLLLKINAYIEVEADANTLLLDIYGLLKSIGNLLASFMREKVYLRTEDTSGGACLNFLKKIFNTLITSSTSLLHFSNYDTTNKMEIYVLPANEILVTMGYLLQVEYEVIGEDLVNLWLLILSFSAINCNLGNAFDQCSLPSTIPALECETIHLYGQLRQVEIAILALCKAIRLIICPDGYTEESSSRFLTFLSNEVHSEAVERLLSSQNFIHAIYKAVESIPEGQVCGCVRQIRDDISESLKWMKNFCPLVDGKKLQMFNLQVELFGRGLSRLYCLVLGSVTITDGNRNLLGVSVKELMKLMHPYLSILGGEQPDTIYKLFSSVSGETVDQVVRKGKFLKKFGRSSQWVLVFFFQLYMSCQSLYRQAILVSTDLPKKSAEVVDYTAYSAYELMKRIDEIDFGFFSWIVQPSGSLLVVMKFISDIYLKNGSDDYSPLIYIFQSMALRRLVDLNKQIILFKNMEKQNYLHKPYRSQIKTLKEEAAGLTNFIMEHLSCVFHSPIFVSDDVICEDVVSVATHSNRCDLGVYFANRKSLQTLIWSNLCKNFDVWGNHASKKQLKKFFSHLLHAYLHSLTSSFQEPGLQEIDKFKLFKWVTLSQISSELLNGSLLYEQKFAHRNLASVFCHALEKSALPLFSNIPCTDVSLRSLPNWVEFLSAIDNSTVLIDENKEILVDCSAVESSTTHSHGKLPADISRNKKTFPVTDKSFRDCDHLLGLLCRMRDINSRSFSCLVTCIFNLERLLVSALLYFQCTGHQYYYCEYLRLFVSCRKALAYILIGFDQKAETIQSSPNMVVSGSSFPVLWILKSLSVVVGIKEAFSEKNIIVCKSMMFSLLDYTSYVLFSIGKYQIVHAFSNHMISHEENHLLPSSQDSPDLEALKCLTFMAENLKEHKQSLLVSINNSPHNVSVGFGLTVENIIRLSSTVCCFSRVLCDLTSSTGQTDAKDIDEKEILMWKSEHASELNSCISSLVELSDVFVNKFLVESNQLSTSSQNMQRSEDPAMQVSLLGTNSLSPKFVVFKANTSAGAQNECKAAATCFTLSAVDNVSKSVSDLGRALNPKEEDPVARVLASVDYSEPQGLNKPLLRSLVKGDHPEIAFLLRQLLIAFSSLLRLNLQKNDCVLPFSFVPTFIEISQLLLLEFAEMVVVPQQSSLLLLNDARRYLRELAGYFPLTDPTSSRKVYTELIQIHMRAIGKTILLQGKARTLTFHGSQSSTKPLPLHNGSGEGYSSADYFELDEFRTRLQKSFKAYIERSSELHLLCTILVIERSLVGILERCTLIYDVKTSKDGEEILSVVSGGIDCFSMILEFVSGRKGLKMIKRRSQSLVSAVFNIIVHLQTLLNFYDNLASGTVASTPDPGSAILMGVEVLVTVSRKHGQFPMDVGHVGQILHIPAVLFQNVRQLRVTKASGSSETSMISEQRICDPVKRVGHVDHLVSLFVVCCQLMCTIIMHRPSECRQCVAHLEASVAVLLNCLETVSDNESKMNKGCFSSEEELTCASFLQRIYEEIEQKKDIFSRQCSLFLSNYIWVYSGYGPKRSGIRREVDEALRPGVYALIDACSVDDLQYLHTVFGEGPCRNTLASLLHDRKLTKYEGKV</sequence>
<dbReference type="PANTHER" id="PTHR15682">
    <property type="entry name" value="UNHEALTHY RIBOSOME BIOGENESIS PROTEIN 2 HOMOLOG"/>
    <property type="match status" value="1"/>
</dbReference>
<proteinExistence type="predicted"/>
<dbReference type="GO" id="GO:0042254">
    <property type="term" value="P:ribosome biogenesis"/>
    <property type="evidence" value="ECO:0007669"/>
    <property type="project" value="TreeGrafter"/>
</dbReference>
<evidence type="ECO:0000313" key="3">
    <source>
        <dbReference type="EMBL" id="KAK7368496.1"/>
    </source>
</evidence>
<organism evidence="3 4">
    <name type="scientific">Phaseolus coccineus</name>
    <name type="common">Scarlet runner bean</name>
    <name type="synonym">Phaseolus multiflorus</name>
    <dbReference type="NCBI Taxonomy" id="3886"/>
    <lineage>
        <taxon>Eukaryota</taxon>
        <taxon>Viridiplantae</taxon>
        <taxon>Streptophyta</taxon>
        <taxon>Embryophyta</taxon>
        <taxon>Tracheophyta</taxon>
        <taxon>Spermatophyta</taxon>
        <taxon>Magnoliopsida</taxon>
        <taxon>eudicotyledons</taxon>
        <taxon>Gunneridae</taxon>
        <taxon>Pentapetalae</taxon>
        <taxon>rosids</taxon>
        <taxon>fabids</taxon>
        <taxon>Fabales</taxon>
        <taxon>Fabaceae</taxon>
        <taxon>Papilionoideae</taxon>
        <taxon>50 kb inversion clade</taxon>
        <taxon>NPAAA clade</taxon>
        <taxon>indigoferoid/millettioid clade</taxon>
        <taxon>Phaseoleae</taxon>
        <taxon>Phaseolus</taxon>
    </lineage>
</organism>
<dbReference type="InterPro" id="IPR052609">
    <property type="entry name" value="Ribosome_Biogenesis_Reg"/>
</dbReference>
<protein>
    <recommendedName>
        <fullName evidence="2">Nucleolar 27S pre-rRNA processing Urb2/Npa2 C-terminal domain-containing protein</fullName>
    </recommendedName>
</protein>
<dbReference type="GO" id="GO:0005730">
    <property type="term" value="C:nucleolus"/>
    <property type="evidence" value="ECO:0007669"/>
    <property type="project" value="TreeGrafter"/>
</dbReference>
<evidence type="ECO:0000313" key="4">
    <source>
        <dbReference type="Proteomes" id="UP001374584"/>
    </source>
</evidence>
<reference evidence="3 4" key="1">
    <citation type="submission" date="2024-01" db="EMBL/GenBank/DDBJ databases">
        <title>The genomes of 5 underutilized Papilionoideae crops provide insights into root nodulation and disease resistanc.</title>
        <authorList>
            <person name="Jiang F."/>
        </authorList>
    </citation>
    <scope>NUCLEOTIDE SEQUENCE [LARGE SCALE GENOMIC DNA]</scope>
    <source>
        <strain evidence="3">JINMINGXINNONG_FW02</strain>
        <tissue evidence="3">Leaves</tissue>
    </source>
</reference>
<comment type="caution">
    <text evidence="3">The sequence shown here is derived from an EMBL/GenBank/DDBJ whole genome shotgun (WGS) entry which is preliminary data.</text>
</comment>
<dbReference type="Pfam" id="PF10441">
    <property type="entry name" value="Urb2"/>
    <property type="match status" value="1"/>
</dbReference>